<dbReference type="PANTHER" id="PTHR12598">
    <property type="entry name" value="COPPER HOMEOSTASIS PROTEIN CUTC"/>
    <property type="match status" value="1"/>
</dbReference>
<dbReference type="STRING" id="686796.SAMN04488104_101863"/>
<gene>
    <name evidence="2" type="primary">cutC</name>
    <name evidence="3" type="ORF">SAMN04488104_101863</name>
</gene>
<dbReference type="InterPro" id="IPR036822">
    <property type="entry name" value="CutC-like_dom_sf"/>
</dbReference>
<dbReference type="OrthoDB" id="9815677at2"/>
<accession>A0A1G6SS40</accession>
<evidence type="ECO:0000256" key="2">
    <source>
        <dbReference type="HAMAP-Rule" id="MF_00795"/>
    </source>
</evidence>
<protein>
    <recommendedName>
        <fullName evidence="2">PF03932 family protein CutC</fullName>
    </recommendedName>
</protein>
<keyword evidence="4" id="KW-1185">Reference proteome</keyword>
<sequence length="246" mass="27092">MNSYLLEAPVFNVQSALDAATLGIHRLELCANFLEGGETPSAGMLKFLKSELDIPVFVMIRPRGGDFCYSQKELMVMKRDIQLLGDLGADGFVFGVLDNQGKINQEACEALVRTASGRPCTFHRAFDACRDQEEALEPIIQSGFKRILTSGAQNSIDDGIEQIEAVMEKAKDNIIIMPGGGAKPEHVTRFKKSPYFSEIHASCKTWVQSSNEFINPDVQFSSDPKTFSHQLGIDPVTVNQFLEALG</sequence>
<dbReference type="Gene3D" id="3.20.20.380">
    <property type="entry name" value="Copper homeostasis (CutC) domain"/>
    <property type="match status" value="1"/>
</dbReference>
<keyword evidence="2" id="KW-0963">Cytoplasm</keyword>
<name>A0A1G6SS40_9BACT</name>
<dbReference type="RefSeq" id="WP_087939436.1">
    <property type="nucleotide sequence ID" value="NZ_FNAC01000018.1"/>
</dbReference>
<dbReference type="Proteomes" id="UP000199060">
    <property type="component" value="Unassembled WGS sequence"/>
</dbReference>
<organism evidence="3 4">
    <name type="scientific">Algoriphagus faecimaris</name>
    <dbReference type="NCBI Taxonomy" id="686796"/>
    <lineage>
        <taxon>Bacteria</taxon>
        <taxon>Pseudomonadati</taxon>
        <taxon>Bacteroidota</taxon>
        <taxon>Cytophagia</taxon>
        <taxon>Cytophagales</taxon>
        <taxon>Cyclobacteriaceae</taxon>
        <taxon>Algoriphagus</taxon>
    </lineage>
</organism>
<dbReference type="SUPFAM" id="SSF110395">
    <property type="entry name" value="CutC-like"/>
    <property type="match status" value="1"/>
</dbReference>
<evidence type="ECO:0000313" key="4">
    <source>
        <dbReference type="Proteomes" id="UP000199060"/>
    </source>
</evidence>
<evidence type="ECO:0000313" key="3">
    <source>
        <dbReference type="EMBL" id="SDD19663.1"/>
    </source>
</evidence>
<dbReference type="HAMAP" id="MF_00795">
    <property type="entry name" value="CutC"/>
    <property type="match status" value="1"/>
</dbReference>
<comment type="caution">
    <text evidence="2">Once thought to be involved in copper homeostasis, experiments in E.coli have shown this is not the case.</text>
</comment>
<dbReference type="PANTHER" id="PTHR12598:SF0">
    <property type="entry name" value="COPPER HOMEOSTASIS PROTEIN CUTC HOMOLOG"/>
    <property type="match status" value="1"/>
</dbReference>
<dbReference type="AlphaFoldDB" id="A0A1G6SS40"/>
<dbReference type="GO" id="GO:0005737">
    <property type="term" value="C:cytoplasm"/>
    <property type="evidence" value="ECO:0007669"/>
    <property type="project" value="UniProtKB-SubCell"/>
</dbReference>
<comment type="subcellular location">
    <subcellularLocation>
        <location evidence="2">Cytoplasm</location>
    </subcellularLocation>
</comment>
<dbReference type="InterPro" id="IPR005627">
    <property type="entry name" value="CutC-like"/>
</dbReference>
<evidence type="ECO:0000256" key="1">
    <source>
        <dbReference type="ARBA" id="ARBA00007768"/>
    </source>
</evidence>
<dbReference type="EMBL" id="FNAC01000018">
    <property type="protein sequence ID" value="SDD19663.1"/>
    <property type="molecule type" value="Genomic_DNA"/>
</dbReference>
<proteinExistence type="inferred from homology"/>
<comment type="similarity">
    <text evidence="1 2">Belongs to the CutC family.</text>
</comment>
<dbReference type="GO" id="GO:0005507">
    <property type="term" value="F:copper ion binding"/>
    <property type="evidence" value="ECO:0007669"/>
    <property type="project" value="TreeGrafter"/>
</dbReference>
<dbReference type="Pfam" id="PF03932">
    <property type="entry name" value="CutC"/>
    <property type="match status" value="1"/>
</dbReference>
<reference evidence="4" key="1">
    <citation type="submission" date="2016-10" db="EMBL/GenBank/DDBJ databases">
        <authorList>
            <person name="Varghese N."/>
            <person name="Submissions S."/>
        </authorList>
    </citation>
    <scope>NUCLEOTIDE SEQUENCE [LARGE SCALE GENOMIC DNA]</scope>
    <source>
        <strain evidence="4">DSM 23095</strain>
    </source>
</reference>